<sequence length="323" mass="35619">MEVQPQQNVITAPEPQVDHVERHGYLFGYPVAHSFSPLFHNTVFEQLGMPWDFQLLESTDMSQFLRLIKDDRLYESQAKLTSLSGSAVTMPHKVAIFPHLDELTDEGRAVGACNTIFRRGDKIIGTNTDTIGVRESFYQNIANPDEVFHGRPGMVIGGGGAARSAVYALVAYMKCPEVYLVNRDPAEVDAVISWCKSQGYGDGLVHVKTAEEAEGLAGPGAIVACVPNFPPKTEAEKEARRVAEVLLNKPHKGAMLEMCYHPSPWTELGAIAEKAGWQVILGTEAMIYQGLAQHTLWHGKTVEQLPVEEVKQAINRALEQARI</sequence>
<dbReference type="Pfam" id="PF08501">
    <property type="entry name" value="Shikimate_dh_N"/>
    <property type="match status" value="1"/>
</dbReference>
<dbReference type="RefSeq" id="XP_047764415.1">
    <property type="nucleotide sequence ID" value="XM_047909789.1"/>
</dbReference>
<dbReference type="PANTHER" id="PTHR21089">
    <property type="entry name" value="SHIKIMATE DEHYDROGENASE"/>
    <property type="match status" value="1"/>
</dbReference>
<dbReference type="InterPro" id="IPR036291">
    <property type="entry name" value="NAD(P)-bd_dom_sf"/>
</dbReference>
<evidence type="ECO:0000313" key="3">
    <source>
        <dbReference type="Proteomes" id="UP000756132"/>
    </source>
</evidence>
<protein>
    <submittedName>
        <fullName evidence="2">Quinate dehydrogenase</fullName>
    </submittedName>
</protein>
<dbReference type="Gene3D" id="3.40.50.720">
    <property type="entry name" value="NAD(P)-binding Rossmann-like Domain"/>
    <property type="match status" value="1"/>
</dbReference>
<dbReference type="AlphaFoldDB" id="A0A9Q8URQ2"/>
<reference evidence="2" key="1">
    <citation type="submission" date="2021-12" db="EMBL/GenBank/DDBJ databases">
        <authorList>
            <person name="Zaccaron A."/>
            <person name="Stergiopoulos I."/>
        </authorList>
    </citation>
    <scope>NUCLEOTIDE SEQUENCE</scope>
    <source>
        <strain evidence="2">Race5_Kim</strain>
    </source>
</reference>
<organism evidence="2 3">
    <name type="scientific">Passalora fulva</name>
    <name type="common">Tomato leaf mold</name>
    <name type="synonym">Cladosporium fulvum</name>
    <dbReference type="NCBI Taxonomy" id="5499"/>
    <lineage>
        <taxon>Eukaryota</taxon>
        <taxon>Fungi</taxon>
        <taxon>Dikarya</taxon>
        <taxon>Ascomycota</taxon>
        <taxon>Pezizomycotina</taxon>
        <taxon>Dothideomycetes</taxon>
        <taxon>Dothideomycetidae</taxon>
        <taxon>Mycosphaerellales</taxon>
        <taxon>Mycosphaerellaceae</taxon>
        <taxon>Fulvia</taxon>
    </lineage>
</organism>
<dbReference type="SUPFAM" id="SSF53223">
    <property type="entry name" value="Aminoacid dehydrogenase-like, N-terminal domain"/>
    <property type="match status" value="1"/>
</dbReference>
<dbReference type="EMBL" id="CP090169">
    <property type="protein sequence ID" value="UJO20049.1"/>
    <property type="molecule type" value="Genomic_DNA"/>
</dbReference>
<reference evidence="2" key="2">
    <citation type="journal article" date="2022" name="Microb. Genom.">
        <title>A chromosome-scale genome assembly of the tomato pathogen Cladosporium fulvum reveals a compartmentalized genome architecture and the presence of a dispensable chromosome.</title>
        <authorList>
            <person name="Zaccaron A.Z."/>
            <person name="Chen L.H."/>
            <person name="Samaras A."/>
            <person name="Stergiopoulos I."/>
        </authorList>
    </citation>
    <scope>NUCLEOTIDE SEQUENCE</scope>
    <source>
        <strain evidence="2">Race5_Kim</strain>
    </source>
</reference>
<dbReference type="InterPro" id="IPR046346">
    <property type="entry name" value="Aminoacid_DH-like_N_sf"/>
</dbReference>
<dbReference type="OrthoDB" id="204377at2759"/>
<dbReference type="InterPro" id="IPR022893">
    <property type="entry name" value="Shikimate_DH_fam"/>
</dbReference>
<dbReference type="Gene3D" id="3.40.50.10860">
    <property type="entry name" value="Leucine Dehydrogenase, chain A, domain 1"/>
    <property type="match status" value="1"/>
</dbReference>
<dbReference type="PANTHER" id="PTHR21089:SF1">
    <property type="entry name" value="BIFUNCTIONAL 3-DEHYDROQUINATE DEHYDRATASE_SHIKIMATE DEHYDROGENASE, CHLOROPLASTIC"/>
    <property type="match status" value="1"/>
</dbReference>
<dbReference type="SUPFAM" id="SSF51735">
    <property type="entry name" value="NAD(P)-binding Rossmann-fold domains"/>
    <property type="match status" value="1"/>
</dbReference>
<dbReference type="Proteomes" id="UP000756132">
    <property type="component" value="Chromosome 7"/>
</dbReference>
<proteinExistence type="predicted"/>
<dbReference type="CDD" id="cd01065">
    <property type="entry name" value="NAD_bind_Shikimate_DH"/>
    <property type="match status" value="1"/>
</dbReference>
<keyword evidence="3" id="KW-1185">Reference proteome</keyword>
<evidence type="ECO:0000313" key="2">
    <source>
        <dbReference type="EMBL" id="UJO20049.1"/>
    </source>
</evidence>
<dbReference type="InterPro" id="IPR013708">
    <property type="entry name" value="Shikimate_DH-bd_N"/>
</dbReference>
<feature type="domain" description="Shikimate dehydrogenase substrate binding N-terminal" evidence="1">
    <location>
        <begin position="26"/>
        <end position="116"/>
    </location>
</feature>
<dbReference type="GO" id="GO:0009423">
    <property type="term" value="P:chorismate biosynthetic process"/>
    <property type="evidence" value="ECO:0007669"/>
    <property type="project" value="TreeGrafter"/>
</dbReference>
<name>A0A9Q8URQ2_PASFU</name>
<dbReference type="GeneID" id="71990519"/>
<dbReference type="GO" id="GO:0019632">
    <property type="term" value="P:shikimate metabolic process"/>
    <property type="evidence" value="ECO:0007669"/>
    <property type="project" value="TreeGrafter"/>
</dbReference>
<dbReference type="GO" id="GO:0004764">
    <property type="term" value="F:shikimate 3-dehydrogenase (NADP+) activity"/>
    <property type="evidence" value="ECO:0007669"/>
    <property type="project" value="InterPro"/>
</dbReference>
<dbReference type="KEGG" id="ffu:CLAFUR5_10641"/>
<evidence type="ECO:0000259" key="1">
    <source>
        <dbReference type="Pfam" id="PF08501"/>
    </source>
</evidence>
<accession>A0A9Q8URQ2</accession>
<gene>
    <name evidence="2" type="ORF">CLAFUR5_10641</name>
</gene>